<comment type="caution">
    <text evidence="2">The sequence shown here is derived from an EMBL/GenBank/DDBJ whole genome shotgun (WGS) entry which is preliminary data.</text>
</comment>
<keyword evidence="1" id="KW-1133">Transmembrane helix</keyword>
<keyword evidence="1" id="KW-0812">Transmembrane</keyword>
<dbReference type="Proteomes" id="UP000317421">
    <property type="component" value="Unassembled WGS sequence"/>
</dbReference>
<evidence type="ECO:0000313" key="3">
    <source>
        <dbReference type="Proteomes" id="UP000317421"/>
    </source>
</evidence>
<evidence type="ECO:0000256" key="1">
    <source>
        <dbReference type="SAM" id="Phobius"/>
    </source>
</evidence>
<keyword evidence="1" id="KW-0472">Membrane</keyword>
<gene>
    <name evidence="2" type="ORF">Pla108_20150</name>
</gene>
<proteinExistence type="predicted"/>
<protein>
    <submittedName>
        <fullName evidence="2">Uncharacterized protein</fullName>
    </submittedName>
</protein>
<reference evidence="2 3" key="1">
    <citation type="submission" date="2019-02" db="EMBL/GenBank/DDBJ databases">
        <title>Deep-cultivation of Planctomycetes and their phenomic and genomic characterization uncovers novel biology.</title>
        <authorList>
            <person name="Wiegand S."/>
            <person name="Jogler M."/>
            <person name="Boedeker C."/>
            <person name="Pinto D."/>
            <person name="Vollmers J."/>
            <person name="Rivas-Marin E."/>
            <person name="Kohn T."/>
            <person name="Peeters S.H."/>
            <person name="Heuer A."/>
            <person name="Rast P."/>
            <person name="Oberbeckmann S."/>
            <person name="Bunk B."/>
            <person name="Jeske O."/>
            <person name="Meyerdierks A."/>
            <person name="Storesund J.E."/>
            <person name="Kallscheuer N."/>
            <person name="Luecker S."/>
            <person name="Lage O.M."/>
            <person name="Pohl T."/>
            <person name="Merkel B.J."/>
            <person name="Hornburger P."/>
            <person name="Mueller R.-W."/>
            <person name="Bruemmer F."/>
            <person name="Labrenz M."/>
            <person name="Spormann A.M."/>
            <person name="Op Den Camp H."/>
            <person name="Overmann J."/>
            <person name="Amann R."/>
            <person name="Jetten M.S.M."/>
            <person name="Mascher T."/>
            <person name="Medema M.H."/>
            <person name="Devos D.P."/>
            <person name="Kaster A.-K."/>
            <person name="Ovreas L."/>
            <person name="Rohde M."/>
            <person name="Galperin M.Y."/>
            <person name="Jogler C."/>
        </authorList>
    </citation>
    <scope>NUCLEOTIDE SEQUENCE [LARGE SCALE GENOMIC DNA]</scope>
    <source>
        <strain evidence="2 3">Pla108</strain>
    </source>
</reference>
<dbReference type="AlphaFoldDB" id="A0A5C6AFL7"/>
<name>A0A5C6AFL7_9BACT</name>
<keyword evidence="3" id="KW-1185">Reference proteome</keyword>
<sequence length="72" mass="7460" precursor="true">MLLPRFTLRTGLLGLTVGSVVAIVIREAVLGAPWAIGVTVALGSVALSFTLQAIAFALSLALSRSGGREPRR</sequence>
<organism evidence="2 3">
    <name type="scientific">Botrimarina colliarenosi</name>
    <dbReference type="NCBI Taxonomy" id="2528001"/>
    <lineage>
        <taxon>Bacteria</taxon>
        <taxon>Pseudomonadati</taxon>
        <taxon>Planctomycetota</taxon>
        <taxon>Planctomycetia</taxon>
        <taxon>Pirellulales</taxon>
        <taxon>Lacipirellulaceae</taxon>
        <taxon>Botrimarina</taxon>
    </lineage>
</organism>
<accession>A0A5C6AFL7</accession>
<evidence type="ECO:0000313" key="2">
    <source>
        <dbReference type="EMBL" id="TWT97861.1"/>
    </source>
</evidence>
<dbReference type="RefSeq" id="WP_146444755.1">
    <property type="nucleotide sequence ID" value="NZ_SJPR01000002.1"/>
</dbReference>
<feature type="transmembrane region" description="Helical" evidence="1">
    <location>
        <begin position="32"/>
        <end position="62"/>
    </location>
</feature>
<dbReference type="EMBL" id="SJPR01000002">
    <property type="protein sequence ID" value="TWT97861.1"/>
    <property type="molecule type" value="Genomic_DNA"/>
</dbReference>